<gene>
    <name evidence="2" type="ORF">B296_00055784</name>
</gene>
<comment type="caution">
    <text evidence="2">The sequence shown here is derived from an EMBL/GenBank/DDBJ whole genome shotgun (WGS) entry which is preliminary data.</text>
</comment>
<evidence type="ECO:0000256" key="1">
    <source>
        <dbReference type="SAM" id="MobiDB-lite"/>
    </source>
</evidence>
<organism evidence="2 3">
    <name type="scientific">Ensete ventricosum</name>
    <name type="common">Abyssinian banana</name>
    <name type="synonym">Musa ensete</name>
    <dbReference type="NCBI Taxonomy" id="4639"/>
    <lineage>
        <taxon>Eukaryota</taxon>
        <taxon>Viridiplantae</taxon>
        <taxon>Streptophyta</taxon>
        <taxon>Embryophyta</taxon>
        <taxon>Tracheophyta</taxon>
        <taxon>Spermatophyta</taxon>
        <taxon>Magnoliopsida</taxon>
        <taxon>Liliopsida</taxon>
        <taxon>Zingiberales</taxon>
        <taxon>Musaceae</taxon>
        <taxon>Ensete</taxon>
    </lineage>
</organism>
<feature type="compositionally biased region" description="Basic and acidic residues" evidence="1">
    <location>
        <begin position="44"/>
        <end position="61"/>
    </location>
</feature>
<reference evidence="2 3" key="1">
    <citation type="journal article" date="2014" name="Agronomy (Basel)">
        <title>A Draft Genome Sequence for Ensete ventricosum, the Drought-Tolerant Tree Against Hunger.</title>
        <authorList>
            <person name="Harrison J."/>
            <person name="Moore K.A."/>
            <person name="Paszkiewicz K."/>
            <person name="Jones T."/>
            <person name="Grant M."/>
            <person name="Ambacheew D."/>
            <person name="Muzemil S."/>
            <person name="Studholme D.J."/>
        </authorList>
    </citation>
    <scope>NUCLEOTIDE SEQUENCE [LARGE SCALE GENOMIC DNA]</scope>
</reference>
<name>A0A426XCK2_ENSVE</name>
<accession>A0A426XCK2</accession>
<dbReference type="Proteomes" id="UP000287651">
    <property type="component" value="Unassembled WGS sequence"/>
</dbReference>
<dbReference type="EMBL" id="AMZH03022585">
    <property type="protein sequence ID" value="RRT37184.1"/>
    <property type="molecule type" value="Genomic_DNA"/>
</dbReference>
<protein>
    <submittedName>
        <fullName evidence="2">Uncharacterized protein</fullName>
    </submittedName>
</protein>
<sequence>MRHHSVYMNLSSSNLGTNLSSMPFLDPDPASPSLNNPDSGSYGEESRTSLEEELEARVSREATARAAKEAIARKTKKTPTFFIYKRSPLSTVVARRTFRCCLFSPHLLDVEGCRQGAKEKKDEATTTRLSLDMPYIFLYL</sequence>
<proteinExistence type="predicted"/>
<feature type="region of interest" description="Disordered" evidence="1">
    <location>
        <begin position="19"/>
        <end position="61"/>
    </location>
</feature>
<dbReference type="AlphaFoldDB" id="A0A426XCK2"/>
<evidence type="ECO:0000313" key="3">
    <source>
        <dbReference type="Proteomes" id="UP000287651"/>
    </source>
</evidence>
<evidence type="ECO:0000313" key="2">
    <source>
        <dbReference type="EMBL" id="RRT37184.1"/>
    </source>
</evidence>